<dbReference type="InterPro" id="IPR020610">
    <property type="entry name" value="Thiolase_AS"/>
</dbReference>
<dbReference type="FunFam" id="3.40.47.10:FF:000010">
    <property type="entry name" value="Acetyl-CoA acetyltransferase (Thiolase)"/>
    <property type="match status" value="1"/>
</dbReference>
<keyword evidence="4 7" id="KW-0012">Acyltransferase</keyword>
<evidence type="ECO:0000256" key="6">
    <source>
        <dbReference type="PIRSR" id="PIRSR000429-1"/>
    </source>
</evidence>
<organism evidence="10 11">
    <name type="scientific">Dictyobacter alpinus</name>
    <dbReference type="NCBI Taxonomy" id="2014873"/>
    <lineage>
        <taxon>Bacteria</taxon>
        <taxon>Bacillati</taxon>
        <taxon>Chloroflexota</taxon>
        <taxon>Ktedonobacteria</taxon>
        <taxon>Ktedonobacterales</taxon>
        <taxon>Dictyobacteraceae</taxon>
        <taxon>Dictyobacter</taxon>
    </lineage>
</organism>
<evidence type="ECO:0000256" key="1">
    <source>
        <dbReference type="ARBA" id="ARBA00005189"/>
    </source>
</evidence>
<dbReference type="GO" id="GO:0003988">
    <property type="term" value="F:acetyl-CoA C-acyltransferase activity"/>
    <property type="evidence" value="ECO:0007669"/>
    <property type="project" value="UniProtKB-EC"/>
</dbReference>
<dbReference type="NCBIfam" id="TIGR01930">
    <property type="entry name" value="AcCoA-C-Actrans"/>
    <property type="match status" value="1"/>
</dbReference>
<keyword evidence="3 7" id="KW-0808">Transferase</keyword>
<feature type="active site" description="Acyl-thioester intermediate" evidence="6">
    <location>
        <position position="91"/>
    </location>
</feature>
<evidence type="ECO:0000313" key="10">
    <source>
        <dbReference type="EMBL" id="GCE26945.1"/>
    </source>
</evidence>
<evidence type="ECO:0000256" key="2">
    <source>
        <dbReference type="ARBA" id="ARBA00010982"/>
    </source>
</evidence>
<gene>
    <name evidence="10" type="ORF">KDA_24290</name>
</gene>
<dbReference type="InterPro" id="IPR016039">
    <property type="entry name" value="Thiolase-like"/>
</dbReference>
<evidence type="ECO:0000256" key="4">
    <source>
        <dbReference type="ARBA" id="ARBA00023315"/>
    </source>
</evidence>
<dbReference type="OrthoDB" id="9764892at2"/>
<reference evidence="11" key="1">
    <citation type="submission" date="2018-12" db="EMBL/GenBank/DDBJ databases">
        <title>Tengunoibacter tsumagoiensis gen. nov., sp. nov., Dictyobacter kobayashii sp. nov., D. alpinus sp. nov., and D. joshuensis sp. nov. and description of Dictyobacteraceae fam. nov. within the order Ktedonobacterales isolated from Tengu-no-mugimeshi.</title>
        <authorList>
            <person name="Wang C.M."/>
            <person name="Zheng Y."/>
            <person name="Sakai Y."/>
            <person name="Toyoda A."/>
            <person name="Minakuchi Y."/>
            <person name="Abe K."/>
            <person name="Yokota A."/>
            <person name="Yabe S."/>
        </authorList>
    </citation>
    <scope>NUCLEOTIDE SEQUENCE [LARGE SCALE GENOMIC DNA]</scope>
    <source>
        <strain evidence="11">Uno16</strain>
    </source>
</reference>
<comment type="similarity">
    <text evidence="2 7">Belongs to the thiolase-like superfamily. Thiolase family.</text>
</comment>
<dbReference type="PIRSF" id="PIRSF000429">
    <property type="entry name" value="Ac-CoA_Ac_transf"/>
    <property type="match status" value="1"/>
</dbReference>
<evidence type="ECO:0000259" key="8">
    <source>
        <dbReference type="Pfam" id="PF00108"/>
    </source>
</evidence>
<dbReference type="InterPro" id="IPR020617">
    <property type="entry name" value="Thiolase_C"/>
</dbReference>
<dbReference type="AlphaFoldDB" id="A0A402B6H3"/>
<dbReference type="Pfam" id="PF00108">
    <property type="entry name" value="Thiolase_N"/>
    <property type="match status" value="1"/>
</dbReference>
<evidence type="ECO:0000256" key="5">
    <source>
        <dbReference type="ARBA" id="ARBA00024073"/>
    </source>
</evidence>
<dbReference type="PROSITE" id="PS00099">
    <property type="entry name" value="THIOLASE_3"/>
    <property type="match status" value="1"/>
</dbReference>
<dbReference type="GO" id="GO:0005737">
    <property type="term" value="C:cytoplasm"/>
    <property type="evidence" value="ECO:0007669"/>
    <property type="project" value="UniProtKB-ARBA"/>
</dbReference>
<dbReference type="PROSITE" id="PS00098">
    <property type="entry name" value="THIOLASE_1"/>
    <property type="match status" value="1"/>
</dbReference>
<dbReference type="PANTHER" id="PTHR43853">
    <property type="entry name" value="3-KETOACYL-COA THIOLASE, PEROXISOMAL"/>
    <property type="match status" value="1"/>
</dbReference>
<dbReference type="CDD" id="cd00751">
    <property type="entry name" value="thiolase"/>
    <property type="match status" value="1"/>
</dbReference>
<feature type="domain" description="Thiolase N-terminal" evidence="8">
    <location>
        <begin position="5"/>
        <end position="271"/>
    </location>
</feature>
<keyword evidence="11" id="KW-1185">Reference proteome</keyword>
<feature type="active site" description="Proton acceptor" evidence="6">
    <location>
        <position position="357"/>
    </location>
</feature>
<dbReference type="Pfam" id="PF02803">
    <property type="entry name" value="Thiolase_C"/>
    <property type="match status" value="1"/>
</dbReference>
<dbReference type="Proteomes" id="UP000287171">
    <property type="component" value="Unassembled WGS sequence"/>
</dbReference>
<evidence type="ECO:0000313" key="11">
    <source>
        <dbReference type="Proteomes" id="UP000287171"/>
    </source>
</evidence>
<dbReference type="InterPro" id="IPR020616">
    <property type="entry name" value="Thiolase_N"/>
</dbReference>
<dbReference type="Gene3D" id="3.40.47.10">
    <property type="match status" value="1"/>
</dbReference>
<dbReference type="GO" id="GO:0006635">
    <property type="term" value="P:fatty acid beta-oxidation"/>
    <property type="evidence" value="ECO:0007669"/>
    <property type="project" value="TreeGrafter"/>
</dbReference>
<accession>A0A402B6H3</accession>
<sequence length="402" mass="42336">MAEAVIVSAVRTPIGRAHKGVLKDVRADDLAAVAVRAAVERVPQLDRSLIEDVILGCAFPEGEQGMNLARLVGALAGLPETAGGVTVNRFCASSLQAVNMAAQNIMLGLGEVVIAGGVESMSRVPMGGFNPSYNPRLIKSLQEKDNEKVANSVYPPCELEYGYSSYIPMGMTAENVAREYGISRQDQDAFALRSHQRAIAATDQGIFRREIVPVPLPNGQTLEIDEGPRRDTSLERLASLEPVFIKGGSVTAGNSSPLNDGASAVVLMSEERARALGITPLARIRTMAVAGVRPDVMGIGPIPAVRKLLSRAHLELGDIDIIELNEAFAAQSLAVARTLGIDEDKLNPHGGAIALGHPLGSSGARLIATLLNDLQTKDKTLGIATLCVGGGQGLATLIERMS</sequence>
<name>A0A402B6H3_9CHLR</name>
<feature type="domain" description="Thiolase C-terminal" evidence="9">
    <location>
        <begin position="279"/>
        <end position="400"/>
    </location>
</feature>
<dbReference type="InterPro" id="IPR002155">
    <property type="entry name" value="Thiolase"/>
</dbReference>
<proteinExistence type="inferred from homology"/>
<comment type="pathway">
    <text evidence="1">Lipid metabolism.</text>
</comment>
<dbReference type="PANTHER" id="PTHR43853:SF21">
    <property type="entry name" value="STEROID 3-KETOACYL-COA THIOLASE"/>
    <property type="match status" value="1"/>
</dbReference>
<feature type="active site" description="Proton acceptor" evidence="6">
    <location>
        <position position="387"/>
    </location>
</feature>
<dbReference type="SUPFAM" id="SSF53901">
    <property type="entry name" value="Thiolase-like"/>
    <property type="match status" value="2"/>
</dbReference>
<dbReference type="InterPro" id="IPR020615">
    <property type="entry name" value="Thiolase_acyl_enz_int_AS"/>
</dbReference>
<dbReference type="InterPro" id="IPR020613">
    <property type="entry name" value="Thiolase_CS"/>
</dbReference>
<comment type="caution">
    <text evidence="10">The sequence shown here is derived from an EMBL/GenBank/DDBJ whole genome shotgun (WGS) entry which is preliminary data.</text>
</comment>
<evidence type="ECO:0000256" key="3">
    <source>
        <dbReference type="ARBA" id="ARBA00022679"/>
    </source>
</evidence>
<protein>
    <recommendedName>
        <fullName evidence="5">acetyl-CoA C-acyltransferase</fullName>
        <ecNumber evidence="5">2.3.1.16</ecNumber>
    </recommendedName>
</protein>
<evidence type="ECO:0000256" key="7">
    <source>
        <dbReference type="RuleBase" id="RU003557"/>
    </source>
</evidence>
<evidence type="ECO:0000259" key="9">
    <source>
        <dbReference type="Pfam" id="PF02803"/>
    </source>
</evidence>
<dbReference type="GO" id="GO:0010124">
    <property type="term" value="P:phenylacetate catabolic process"/>
    <property type="evidence" value="ECO:0007669"/>
    <property type="project" value="TreeGrafter"/>
</dbReference>
<dbReference type="EC" id="2.3.1.16" evidence="5"/>
<dbReference type="EMBL" id="BIFT01000001">
    <property type="protein sequence ID" value="GCE26945.1"/>
    <property type="molecule type" value="Genomic_DNA"/>
</dbReference>
<dbReference type="PROSITE" id="PS00737">
    <property type="entry name" value="THIOLASE_2"/>
    <property type="match status" value="1"/>
</dbReference>
<dbReference type="InterPro" id="IPR050215">
    <property type="entry name" value="Thiolase-like_sf_Thiolase"/>
</dbReference>
<dbReference type="RefSeq" id="WP_126627345.1">
    <property type="nucleotide sequence ID" value="NZ_BIFT01000001.1"/>
</dbReference>